<reference evidence="1 2" key="1">
    <citation type="journal article" date="2016" name="C (Basel)">
        <title>Selective Growth of and Electricity Production by Marine Exoelectrogenic Bacteria in Self-Aggregated Hydrogel of Microbially Reduced Graphene Oxide.</title>
        <authorList>
            <person name="Yoshida N."/>
            <person name="Goto Y."/>
            <person name="Miyata Y."/>
        </authorList>
    </citation>
    <scope>NUCLEOTIDE SEQUENCE [LARGE SCALE GENOMIC DNA]</scope>
    <source>
        <strain evidence="1 2">NIT-T3</strain>
    </source>
</reference>
<dbReference type="NCBIfam" id="TIGR04256">
    <property type="entry name" value="GxxExxY"/>
    <property type="match status" value="1"/>
</dbReference>
<reference evidence="1 2" key="2">
    <citation type="journal article" date="2021" name="Int. J. Syst. Evol. Microbiol.">
        <title>Isolation and Polyphasic Characterization of Desulfuromonas versatilis sp. Nov., an Electrogenic Bacteria Capable of Versatile Metabolism Isolated from a Graphene Oxide-Reducing Enrichment Culture.</title>
        <authorList>
            <person name="Xie L."/>
            <person name="Yoshida N."/>
            <person name="Ishii S."/>
            <person name="Meng L."/>
        </authorList>
    </citation>
    <scope>NUCLEOTIDE SEQUENCE [LARGE SCALE GENOMIC DNA]</scope>
    <source>
        <strain evidence="1 2">NIT-T3</strain>
    </source>
</reference>
<keyword evidence="2" id="KW-1185">Reference proteome</keyword>
<dbReference type="EMBL" id="AP024355">
    <property type="protein sequence ID" value="BCR03032.1"/>
    <property type="molecule type" value="Genomic_DNA"/>
</dbReference>
<accession>A0ABM8HNL0</accession>
<proteinExistence type="predicted"/>
<evidence type="ECO:0000313" key="2">
    <source>
        <dbReference type="Proteomes" id="UP001319827"/>
    </source>
</evidence>
<organism evidence="1 2">
    <name type="scientific">Desulfuromonas versatilis</name>
    <dbReference type="NCBI Taxonomy" id="2802975"/>
    <lineage>
        <taxon>Bacteria</taxon>
        <taxon>Pseudomonadati</taxon>
        <taxon>Thermodesulfobacteriota</taxon>
        <taxon>Desulfuromonadia</taxon>
        <taxon>Desulfuromonadales</taxon>
        <taxon>Desulfuromonadaceae</taxon>
        <taxon>Desulfuromonas</taxon>
    </lineage>
</organism>
<dbReference type="InterPro" id="IPR026350">
    <property type="entry name" value="GxxExxY"/>
</dbReference>
<dbReference type="Proteomes" id="UP001319827">
    <property type="component" value="Chromosome"/>
</dbReference>
<dbReference type="Pfam" id="PF13366">
    <property type="entry name" value="PDDEXK_3"/>
    <property type="match status" value="1"/>
</dbReference>
<name>A0ABM8HNL0_9BACT</name>
<evidence type="ECO:0008006" key="3">
    <source>
        <dbReference type="Google" id="ProtNLM"/>
    </source>
</evidence>
<evidence type="ECO:0000313" key="1">
    <source>
        <dbReference type="EMBL" id="BCR03032.1"/>
    </source>
</evidence>
<sequence>MSFVLFVVKDFGFNKGHEMEFDHLSNKVIGCALEVHRALGPGLLESTYEQCLARELILTKVPFRLQHSLPVEYKGVKLDCGYRVDVLVDDKLIVELKSVEKISGIHEAQLLTYMKLAQVDVGLLINFNEVVLKKGIKRFVL</sequence>
<gene>
    <name evidence="1" type="ORF">DESUT3_01010</name>
</gene>
<protein>
    <recommendedName>
        <fullName evidence="3">GxxExxY protein</fullName>
    </recommendedName>
</protein>